<organism evidence="5 6">
    <name type="scientific">Pseudocohnilembus persalinus</name>
    <name type="common">Ciliate</name>
    <dbReference type="NCBI Taxonomy" id="266149"/>
    <lineage>
        <taxon>Eukaryota</taxon>
        <taxon>Sar</taxon>
        <taxon>Alveolata</taxon>
        <taxon>Ciliophora</taxon>
        <taxon>Intramacronucleata</taxon>
        <taxon>Oligohymenophorea</taxon>
        <taxon>Scuticociliatia</taxon>
        <taxon>Philasterida</taxon>
        <taxon>Pseudocohnilembidae</taxon>
        <taxon>Pseudocohnilembus</taxon>
    </lineage>
</organism>
<dbReference type="EMBL" id="LDAU01000202">
    <property type="protein sequence ID" value="KRW99893.1"/>
    <property type="molecule type" value="Genomic_DNA"/>
</dbReference>
<sequence length="424" mass="48833">MIKSLKIAGRQIKQIQKVKSCAQSNNKQVSQVNQLLLNSERQKISTSFNQQLKFNFSTEKKNDNNNKSEKFQSLEELEKEDAQDKTPNIDPINEEETLKQEQLLEEEIEYKQPEFPTGIAIAAFLMGAGFMGAVSYFRSSKNKDDEDDGLVVKNKEQEEQYQTTDYNLDSKLLQQLPQLSSLERNQLSLLHRIETLEKQLQELQSSSSEEDKKTSIYQEKQNEMYVKLGACNFYLDKVQEAQNYLTKIVQQGERVPYQFQALQFLGGLEIRKQNYTQAIKYFEMAKGIKSNSSEVLNNIGFAYQQSGDLENAIKYFNQAIRLDSKNLSALYNKGVSQIYQKKFKEGVNSLERVLPLDSQDYLTLTQLALGHFKLQNYDEAVHFGTLAVRCAPSEDVKKSMSGFIENCLNLKIYSQTYKKKRGLF</sequence>
<dbReference type="PANTHER" id="PTHR44858:SF1">
    <property type="entry name" value="UDP-N-ACETYLGLUCOSAMINE--PEPTIDE N-ACETYLGLUCOSAMINYLTRANSFERASE SPINDLY-RELATED"/>
    <property type="match status" value="1"/>
</dbReference>
<gene>
    <name evidence="5" type="ORF">PPERSA_12569</name>
</gene>
<evidence type="ECO:0000256" key="1">
    <source>
        <dbReference type="ARBA" id="ARBA00022737"/>
    </source>
</evidence>
<dbReference type="PANTHER" id="PTHR44858">
    <property type="entry name" value="TETRATRICOPEPTIDE REPEAT PROTEIN 6"/>
    <property type="match status" value="1"/>
</dbReference>
<dbReference type="AlphaFoldDB" id="A0A0V0QCE4"/>
<keyword evidence="4" id="KW-0175">Coiled coil</keyword>
<dbReference type="GO" id="GO:0046813">
    <property type="term" value="P:receptor-mediated virion attachment to host cell"/>
    <property type="evidence" value="ECO:0007669"/>
    <property type="project" value="TreeGrafter"/>
</dbReference>
<comment type="caution">
    <text evidence="5">The sequence shown here is derived from an EMBL/GenBank/DDBJ whole genome shotgun (WGS) entry which is preliminary data.</text>
</comment>
<dbReference type="InterPro" id="IPR019734">
    <property type="entry name" value="TPR_rpt"/>
</dbReference>
<protein>
    <submittedName>
        <fullName evidence="5">Uncharacterized protein</fullName>
    </submittedName>
</protein>
<evidence type="ECO:0000256" key="4">
    <source>
        <dbReference type="SAM" id="Coils"/>
    </source>
</evidence>
<feature type="coiled-coil region" evidence="4">
    <location>
        <begin position="179"/>
        <end position="213"/>
    </location>
</feature>
<dbReference type="OrthoDB" id="421154at2759"/>
<dbReference type="PROSITE" id="PS50293">
    <property type="entry name" value="TPR_REGION"/>
    <property type="match status" value="1"/>
</dbReference>
<feature type="repeat" description="TPR" evidence="3">
    <location>
        <begin position="293"/>
        <end position="326"/>
    </location>
</feature>
<dbReference type="SMART" id="SM00028">
    <property type="entry name" value="TPR"/>
    <property type="match status" value="5"/>
</dbReference>
<keyword evidence="2 3" id="KW-0802">TPR repeat</keyword>
<dbReference type="Gene3D" id="1.25.40.10">
    <property type="entry name" value="Tetratricopeptide repeat domain"/>
    <property type="match status" value="1"/>
</dbReference>
<dbReference type="InParanoid" id="A0A0V0QCE4"/>
<proteinExistence type="predicted"/>
<dbReference type="PROSITE" id="PS50005">
    <property type="entry name" value="TPR"/>
    <property type="match status" value="1"/>
</dbReference>
<dbReference type="InterPro" id="IPR050498">
    <property type="entry name" value="Ycf3"/>
</dbReference>
<reference evidence="5 6" key="1">
    <citation type="journal article" date="2015" name="Sci. Rep.">
        <title>Genome of the facultative scuticociliatosis pathogen Pseudocohnilembus persalinus provides insight into its virulence through horizontal gene transfer.</title>
        <authorList>
            <person name="Xiong J."/>
            <person name="Wang G."/>
            <person name="Cheng J."/>
            <person name="Tian M."/>
            <person name="Pan X."/>
            <person name="Warren A."/>
            <person name="Jiang C."/>
            <person name="Yuan D."/>
            <person name="Miao W."/>
        </authorList>
    </citation>
    <scope>NUCLEOTIDE SEQUENCE [LARGE SCALE GENOMIC DNA]</scope>
    <source>
        <strain evidence="5">36N120E</strain>
    </source>
</reference>
<evidence type="ECO:0000256" key="2">
    <source>
        <dbReference type="ARBA" id="ARBA00022803"/>
    </source>
</evidence>
<dbReference type="InterPro" id="IPR011990">
    <property type="entry name" value="TPR-like_helical_dom_sf"/>
</dbReference>
<evidence type="ECO:0000313" key="6">
    <source>
        <dbReference type="Proteomes" id="UP000054937"/>
    </source>
</evidence>
<evidence type="ECO:0000256" key="3">
    <source>
        <dbReference type="PROSITE-ProRule" id="PRU00339"/>
    </source>
</evidence>
<dbReference type="SUPFAM" id="SSF48452">
    <property type="entry name" value="TPR-like"/>
    <property type="match status" value="2"/>
</dbReference>
<dbReference type="Pfam" id="PF00515">
    <property type="entry name" value="TPR_1"/>
    <property type="match status" value="1"/>
</dbReference>
<keyword evidence="6" id="KW-1185">Reference proteome</keyword>
<evidence type="ECO:0000313" key="5">
    <source>
        <dbReference type="EMBL" id="KRW99893.1"/>
    </source>
</evidence>
<accession>A0A0V0QCE4</accession>
<name>A0A0V0QCE4_PSEPJ</name>
<keyword evidence="1" id="KW-0677">Repeat</keyword>
<dbReference type="Proteomes" id="UP000054937">
    <property type="component" value="Unassembled WGS sequence"/>
</dbReference>